<dbReference type="HOGENOM" id="CLU_986132_0_0_7"/>
<dbReference type="AlphaFoldDB" id="C6E6S5"/>
<accession>C6E6S5</accession>
<dbReference type="KEGG" id="gem:GM21_3682"/>
<dbReference type="Pfam" id="PF13392">
    <property type="entry name" value="HNH_3"/>
    <property type="match status" value="1"/>
</dbReference>
<gene>
    <name evidence="2" type="ordered locus">GM21_3682</name>
</gene>
<name>C6E6S5_GEOSM</name>
<reference evidence="2" key="1">
    <citation type="submission" date="2009-07" db="EMBL/GenBank/DDBJ databases">
        <title>Complete sequence of Geobacter sp. M21.</title>
        <authorList>
            <consortium name="US DOE Joint Genome Institute"/>
            <person name="Lucas S."/>
            <person name="Copeland A."/>
            <person name="Lapidus A."/>
            <person name="Glavina del Rio T."/>
            <person name="Dalin E."/>
            <person name="Tice H."/>
            <person name="Bruce D."/>
            <person name="Goodwin L."/>
            <person name="Pitluck S."/>
            <person name="Saunders E."/>
            <person name="Brettin T."/>
            <person name="Detter J.C."/>
            <person name="Han C."/>
            <person name="Larimer F."/>
            <person name="Land M."/>
            <person name="Hauser L."/>
            <person name="Kyrpides N."/>
            <person name="Ovchinnikova G."/>
            <person name="Lovley D."/>
        </authorList>
    </citation>
    <scope>NUCLEOTIDE SEQUENCE [LARGE SCALE GENOMIC DNA]</scope>
    <source>
        <strain evidence="2">M21</strain>
    </source>
</reference>
<dbReference type="STRING" id="443144.GM21_3682"/>
<dbReference type="EMBL" id="CP001661">
    <property type="protein sequence ID" value="ACT19703.1"/>
    <property type="molecule type" value="Genomic_DNA"/>
</dbReference>
<organism evidence="2">
    <name type="scientific">Geobacter sp. (strain M21)</name>
    <dbReference type="NCBI Taxonomy" id="443144"/>
    <lineage>
        <taxon>Bacteria</taxon>
        <taxon>Pseudomonadati</taxon>
        <taxon>Thermodesulfobacteriota</taxon>
        <taxon>Desulfuromonadia</taxon>
        <taxon>Geobacterales</taxon>
        <taxon>Geobacteraceae</taxon>
        <taxon>Geobacter</taxon>
    </lineage>
</organism>
<dbReference type="Gene3D" id="3.90.75.20">
    <property type="match status" value="1"/>
</dbReference>
<dbReference type="InterPro" id="IPR044925">
    <property type="entry name" value="His-Me_finger_sf"/>
</dbReference>
<dbReference type="eggNOG" id="ENOG5032S64">
    <property type="taxonomic scope" value="Bacteria"/>
</dbReference>
<dbReference type="SUPFAM" id="SSF54060">
    <property type="entry name" value="His-Me finger endonucleases"/>
    <property type="match status" value="1"/>
</dbReference>
<feature type="domain" description="HNH nuclease" evidence="1">
    <location>
        <begin position="133"/>
        <end position="175"/>
    </location>
</feature>
<protein>
    <recommendedName>
        <fullName evidence="1">HNH nuclease domain-containing protein</fullName>
    </recommendedName>
</protein>
<dbReference type="InterPro" id="IPR003615">
    <property type="entry name" value="HNH_nuc"/>
</dbReference>
<sequence length="282" mass="31517">MPSPNCEKRSMPLRIYTKEQIAFLYDNQKGRGVRELTDLFNQKFGTTKKASQIKSFKGNHRLNSGLNGCFVKGSVSWNKGKKGYMGANATSFKKGQIPPNRTRLWTERISKDGYIEINVPERNPHTGFPTRYRLKHAWLWEMSNGPVPAGHALIFKDGEKQNVDLDNLLLVTRSELLSLNLHKYSEAPNDLKPAVLALAKMEAKAGIRIRPGRRGKAKRKGILFLCVFCGHEHNTVKECNVCEESHNNELGQAGRGGRAVSQAILTANHAALNVEEGLVGKR</sequence>
<proteinExistence type="predicted"/>
<evidence type="ECO:0000313" key="2">
    <source>
        <dbReference type="EMBL" id="ACT19703.1"/>
    </source>
</evidence>
<evidence type="ECO:0000259" key="1">
    <source>
        <dbReference type="Pfam" id="PF13392"/>
    </source>
</evidence>